<evidence type="ECO:0000313" key="2">
    <source>
        <dbReference type="Proteomes" id="UP000015605"/>
    </source>
</evidence>
<sequence>MPFKFLKGKPLRPNSSYHFKRALCKVSSYNHL</sequence>
<proteinExistence type="predicted"/>
<comment type="caution">
    <text evidence="1">The sequence shown here is derived from an EMBL/GenBank/DDBJ whole genome shotgun (WGS) entry which is preliminary data.</text>
</comment>
<dbReference type="Proteomes" id="UP000015605">
    <property type="component" value="Unassembled WGS sequence"/>
</dbReference>
<name>T0F235_HELPX</name>
<accession>T0F235</accession>
<dbReference type="AlphaFoldDB" id="T0F235"/>
<protein>
    <submittedName>
        <fullName evidence="1">Uncharacterized protein</fullName>
    </submittedName>
</protein>
<gene>
    <name evidence="1" type="ORF">N207_04635</name>
</gene>
<evidence type="ECO:0000313" key="1">
    <source>
        <dbReference type="EMBL" id="EPZ92186.1"/>
    </source>
</evidence>
<organism evidence="1 2">
    <name type="scientific">Helicobacter pylori UM114</name>
    <dbReference type="NCBI Taxonomy" id="1355531"/>
    <lineage>
        <taxon>Bacteria</taxon>
        <taxon>Pseudomonadati</taxon>
        <taxon>Campylobacterota</taxon>
        <taxon>Epsilonproteobacteria</taxon>
        <taxon>Campylobacterales</taxon>
        <taxon>Helicobacteraceae</taxon>
        <taxon>Helicobacter</taxon>
    </lineage>
</organism>
<reference evidence="1 2" key="1">
    <citation type="journal article" date="2013" name="Genome Announc.">
        <title>Multiple genome sequences of Helicobacter pylori strains of diverse disease and antibiotic resistance backgrounds from Malaysia.</title>
        <authorList>
            <person name="Rehvathy V."/>
            <person name="Tan M.H."/>
            <person name="Gunaletchumy S.P."/>
            <person name="Teh X."/>
            <person name="Wang S."/>
            <person name="Baybayan P."/>
            <person name="Singh S."/>
            <person name="Ashby M."/>
            <person name="Kaakoush N.O."/>
            <person name="Mitchell H.M."/>
            <person name="Croft L.J."/>
            <person name="Goh K.L."/>
            <person name="Loke M.F."/>
            <person name="Vadivelu J."/>
        </authorList>
    </citation>
    <scope>NUCLEOTIDE SEQUENCE [LARGE SCALE GENOMIC DNA]</scope>
    <source>
        <strain evidence="1 2">UM114</strain>
    </source>
</reference>
<dbReference type="EMBL" id="AUSS01000036">
    <property type="protein sequence ID" value="EPZ92186.1"/>
    <property type="molecule type" value="Genomic_DNA"/>
</dbReference>